<comment type="cofactor">
    <cofactor evidence="1">
        <name>FAD</name>
        <dbReference type="ChEBI" id="CHEBI:57692"/>
    </cofactor>
</comment>
<sequence>MTTVAFSTEQHELRRTVREFLDKKSPESEVRRLIETPTGFDAAVWQQMAAQIGLPGIHIPEEFGGAGLGYVEVCIALEEMGGHLFGGPFLASAVLAAEVVLRSNDSAAMADFLPKIATGETIATVAFPSGDDPSTDTRLTATSTADGYVVSGTAGFVLDALSADVIFVFARAGELGLFAVNTDAVGVQITGAPSMDATRKHATVSFDNAAARIIRTERGAAQIRSDVANLACVALANESVGGAQAVLNQSVNHAKARYQFGRPIGSFQAIKHKCADMLVALEQAKSVAYHAAATVDENPDDFGVEAAMAKAYVGDVYARAAAENIQIHGGMGFTWEHPAHLYLKRAKCAQSMFGDAVYHRRVLADTLGLSASAHS</sequence>
<dbReference type="SUPFAM" id="SSF56645">
    <property type="entry name" value="Acyl-CoA dehydrogenase NM domain-like"/>
    <property type="match status" value="1"/>
</dbReference>
<dbReference type="STRING" id="29313.BHQ16_18555"/>
<dbReference type="RefSeq" id="WP_069397541.1">
    <property type="nucleotide sequence ID" value="NZ_JACKUN010000033.1"/>
</dbReference>
<dbReference type="CDD" id="cd00567">
    <property type="entry name" value="ACAD"/>
    <property type="match status" value="1"/>
</dbReference>
<dbReference type="GO" id="GO:0003995">
    <property type="term" value="F:acyl-CoA dehydrogenase activity"/>
    <property type="evidence" value="ECO:0007669"/>
    <property type="project" value="TreeGrafter"/>
</dbReference>
<keyword evidence="4" id="KW-0274">FAD</keyword>
<evidence type="ECO:0000256" key="5">
    <source>
        <dbReference type="ARBA" id="ARBA00023002"/>
    </source>
</evidence>
<name>A0A1E3TAC9_MYCSH</name>
<dbReference type="Pfam" id="PF00441">
    <property type="entry name" value="Acyl-CoA_dh_1"/>
    <property type="match status" value="1"/>
</dbReference>
<protein>
    <submittedName>
        <fullName evidence="8">Acyl-CoA dehydrogenase domain-containing protein [Frankia sp. EAN1pec]</fullName>
    </submittedName>
</protein>
<dbReference type="InterPro" id="IPR009075">
    <property type="entry name" value="AcylCo_DH/oxidase_C"/>
</dbReference>
<dbReference type="InterPro" id="IPR036250">
    <property type="entry name" value="AcylCo_DH-like_C"/>
</dbReference>
<proteinExistence type="inferred from homology"/>
<dbReference type="EMBL" id="UEGW01000001">
    <property type="protein sequence ID" value="SRX92277.1"/>
    <property type="molecule type" value="Genomic_DNA"/>
</dbReference>
<evidence type="ECO:0000259" key="6">
    <source>
        <dbReference type="Pfam" id="PF00441"/>
    </source>
</evidence>
<evidence type="ECO:0000259" key="7">
    <source>
        <dbReference type="Pfam" id="PF02771"/>
    </source>
</evidence>
<comment type="similarity">
    <text evidence="2">Belongs to the acyl-CoA dehydrogenase family.</text>
</comment>
<evidence type="ECO:0000256" key="2">
    <source>
        <dbReference type="ARBA" id="ARBA00009347"/>
    </source>
</evidence>
<dbReference type="Proteomes" id="UP000252015">
    <property type="component" value="Unassembled WGS sequence"/>
</dbReference>
<organism evidence="8 9">
    <name type="scientific">Mycobacterium shimoidei</name>
    <dbReference type="NCBI Taxonomy" id="29313"/>
    <lineage>
        <taxon>Bacteria</taxon>
        <taxon>Bacillati</taxon>
        <taxon>Actinomycetota</taxon>
        <taxon>Actinomycetes</taxon>
        <taxon>Mycobacteriales</taxon>
        <taxon>Mycobacteriaceae</taxon>
        <taxon>Mycobacterium</taxon>
    </lineage>
</organism>
<dbReference type="PANTHER" id="PTHR43884:SF20">
    <property type="entry name" value="ACYL-COA DEHYDROGENASE FADE28"/>
    <property type="match status" value="1"/>
</dbReference>
<dbReference type="Gene3D" id="2.40.110.10">
    <property type="entry name" value="Butyryl-CoA Dehydrogenase, subunit A, domain 2"/>
    <property type="match status" value="1"/>
</dbReference>
<evidence type="ECO:0000256" key="3">
    <source>
        <dbReference type="ARBA" id="ARBA00022630"/>
    </source>
</evidence>
<keyword evidence="9" id="KW-1185">Reference proteome</keyword>
<dbReference type="PANTHER" id="PTHR43884">
    <property type="entry name" value="ACYL-COA DEHYDROGENASE"/>
    <property type="match status" value="1"/>
</dbReference>
<feature type="domain" description="Acyl-CoA dehydrogenase/oxidase C-terminal" evidence="6">
    <location>
        <begin position="230"/>
        <end position="367"/>
    </location>
</feature>
<dbReference type="AlphaFoldDB" id="A0A1E3TAC9"/>
<dbReference type="InterPro" id="IPR009100">
    <property type="entry name" value="AcylCoA_DH/oxidase_NM_dom_sf"/>
</dbReference>
<reference evidence="8 9" key="1">
    <citation type="submission" date="2018-05" db="EMBL/GenBank/DDBJ databases">
        <authorList>
            <consortium name="IHU Genomes"/>
        </authorList>
    </citation>
    <scope>NUCLEOTIDE SEQUENCE [LARGE SCALE GENOMIC DNA]</scope>
    <source>
        <strain evidence="8 9">P7336</strain>
    </source>
</reference>
<evidence type="ECO:0000256" key="1">
    <source>
        <dbReference type="ARBA" id="ARBA00001974"/>
    </source>
</evidence>
<evidence type="ECO:0000313" key="8">
    <source>
        <dbReference type="EMBL" id="SRX92277.1"/>
    </source>
</evidence>
<dbReference type="OrthoDB" id="8677713at2"/>
<dbReference type="Gene3D" id="1.20.140.10">
    <property type="entry name" value="Butyryl-CoA Dehydrogenase, subunit A, domain 3"/>
    <property type="match status" value="1"/>
</dbReference>
<keyword evidence="3" id="KW-0285">Flavoprotein</keyword>
<accession>A0A1E3TAC9</accession>
<keyword evidence="5" id="KW-0560">Oxidoreductase</keyword>
<dbReference type="Pfam" id="PF02771">
    <property type="entry name" value="Acyl-CoA_dh_N"/>
    <property type="match status" value="1"/>
</dbReference>
<dbReference type="InterPro" id="IPR013786">
    <property type="entry name" value="AcylCoA_DH/ox_N"/>
</dbReference>
<evidence type="ECO:0000313" key="9">
    <source>
        <dbReference type="Proteomes" id="UP000252015"/>
    </source>
</evidence>
<feature type="domain" description="Acyl-CoA dehydrogenase/oxidase N-terminal" evidence="7">
    <location>
        <begin position="8"/>
        <end position="120"/>
    </location>
</feature>
<gene>
    <name evidence="8" type="ORF">MSP7336_00502</name>
</gene>
<evidence type="ECO:0000256" key="4">
    <source>
        <dbReference type="ARBA" id="ARBA00022827"/>
    </source>
</evidence>
<dbReference type="InterPro" id="IPR037069">
    <property type="entry name" value="AcylCoA_DH/ox_N_sf"/>
</dbReference>
<dbReference type="SUPFAM" id="SSF47203">
    <property type="entry name" value="Acyl-CoA dehydrogenase C-terminal domain-like"/>
    <property type="match status" value="1"/>
</dbReference>
<dbReference type="Gene3D" id="1.10.540.10">
    <property type="entry name" value="Acyl-CoA dehydrogenase/oxidase, N-terminal domain"/>
    <property type="match status" value="1"/>
</dbReference>
<dbReference type="GO" id="GO:0050660">
    <property type="term" value="F:flavin adenine dinucleotide binding"/>
    <property type="evidence" value="ECO:0007669"/>
    <property type="project" value="InterPro"/>
</dbReference>
<dbReference type="InterPro" id="IPR046373">
    <property type="entry name" value="Acyl-CoA_Oxase/DH_mid-dom_sf"/>
</dbReference>